<evidence type="ECO:0000256" key="1">
    <source>
        <dbReference type="SAM" id="MobiDB-lite"/>
    </source>
</evidence>
<dbReference type="Proteomes" id="UP001160301">
    <property type="component" value="Unassembled WGS sequence"/>
</dbReference>
<name>A0ABT6P9K2_9BACT</name>
<feature type="region of interest" description="Disordered" evidence="1">
    <location>
        <begin position="346"/>
        <end position="377"/>
    </location>
</feature>
<comment type="caution">
    <text evidence="3">The sequence shown here is derived from an EMBL/GenBank/DDBJ whole genome shotgun (WGS) entry which is preliminary data.</text>
</comment>
<protein>
    <recommendedName>
        <fullName evidence="5">SCP domain-containing protein</fullName>
    </recommendedName>
</protein>
<evidence type="ECO:0000313" key="4">
    <source>
        <dbReference type="Proteomes" id="UP001160301"/>
    </source>
</evidence>
<feature type="signal peptide" evidence="2">
    <location>
        <begin position="1"/>
        <end position="20"/>
    </location>
</feature>
<feature type="compositionally biased region" description="Gly residues" evidence="1">
    <location>
        <begin position="352"/>
        <end position="377"/>
    </location>
</feature>
<dbReference type="InterPro" id="IPR035940">
    <property type="entry name" value="CAP_sf"/>
</dbReference>
<proteinExistence type="predicted"/>
<evidence type="ECO:0008006" key="5">
    <source>
        <dbReference type="Google" id="ProtNLM"/>
    </source>
</evidence>
<organism evidence="3 4">
    <name type="scientific">Polyangium sorediatum</name>
    <dbReference type="NCBI Taxonomy" id="889274"/>
    <lineage>
        <taxon>Bacteria</taxon>
        <taxon>Pseudomonadati</taxon>
        <taxon>Myxococcota</taxon>
        <taxon>Polyangia</taxon>
        <taxon>Polyangiales</taxon>
        <taxon>Polyangiaceae</taxon>
        <taxon>Polyangium</taxon>
    </lineage>
</organism>
<evidence type="ECO:0000256" key="2">
    <source>
        <dbReference type="SAM" id="SignalP"/>
    </source>
</evidence>
<feature type="region of interest" description="Disordered" evidence="1">
    <location>
        <begin position="67"/>
        <end position="88"/>
    </location>
</feature>
<dbReference type="RefSeq" id="WP_284721829.1">
    <property type="nucleotide sequence ID" value="NZ_JARZHI010000100.1"/>
</dbReference>
<keyword evidence="4" id="KW-1185">Reference proteome</keyword>
<dbReference type="Gene3D" id="3.40.33.10">
    <property type="entry name" value="CAP"/>
    <property type="match status" value="1"/>
</dbReference>
<dbReference type="EMBL" id="JARZHI010000100">
    <property type="protein sequence ID" value="MDI1436952.1"/>
    <property type="molecule type" value="Genomic_DNA"/>
</dbReference>
<evidence type="ECO:0000313" key="3">
    <source>
        <dbReference type="EMBL" id="MDI1436952.1"/>
    </source>
</evidence>
<reference evidence="3 4" key="1">
    <citation type="submission" date="2023-04" db="EMBL/GenBank/DDBJ databases">
        <title>The genome sequence of Polyangium sorediatum DSM14670.</title>
        <authorList>
            <person name="Zhang X."/>
        </authorList>
    </citation>
    <scope>NUCLEOTIDE SEQUENCE [LARGE SCALE GENOMIC DNA]</scope>
    <source>
        <strain evidence="3 4">DSM 14670</strain>
    </source>
</reference>
<keyword evidence="2" id="KW-0732">Signal</keyword>
<feature type="chain" id="PRO_5046430334" description="SCP domain-containing protein" evidence="2">
    <location>
        <begin position="21"/>
        <end position="418"/>
    </location>
</feature>
<sequence>MNTSHVVRAFCGPLAGVALLASCAVTPAETYDSVEQAIGEPVGELPNHDERVLGFWTNRIRAAPGPFDALLSPDGTTPSGRPIPSPTPPLELVADLARAAHFQSNHIATTTCPLCADHSTCCVLAGQDEDTHCEGAVTACGVTSQGERFSHFSDRASTENAEEGNSKPELAMLAWITSHAHWGAINGAGYTALGTGAVLANRYAHHLVFGVEGSYPVAGDGTHFYDLSRDGSFMVKEAPVTNPTFGITYYLPGGGAPKVAEVVRSLDGGEAVCDPLALKYGTEAHGTYEKAMTLESGCHRYFFHLVDSNGTERMYPTTGTLGVPINVSADKCPDFSAARFEAPCAGTPASSGEGGAGGSGSGSGGGSGGAGGSGGDGGDDSGGASGCGCRAAPVGFEVTGGGLLFLALAAWARRRALR</sequence>
<accession>A0ABT6P9K2</accession>
<gene>
    <name evidence="3" type="ORF">QHF89_46025</name>
</gene>